<name>L5MFI0_MYODS</name>
<reference evidence="3" key="1">
    <citation type="journal article" date="2013" name="Science">
        <title>Comparative analysis of bat genomes provides insight into the evolution of flight and immunity.</title>
        <authorList>
            <person name="Zhang G."/>
            <person name="Cowled C."/>
            <person name="Shi Z."/>
            <person name="Huang Z."/>
            <person name="Bishop-Lilly K.A."/>
            <person name="Fang X."/>
            <person name="Wynne J.W."/>
            <person name="Xiong Z."/>
            <person name="Baker M.L."/>
            <person name="Zhao W."/>
            <person name="Tachedjian M."/>
            <person name="Zhu Y."/>
            <person name="Zhou P."/>
            <person name="Jiang X."/>
            <person name="Ng J."/>
            <person name="Yang L."/>
            <person name="Wu L."/>
            <person name="Xiao J."/>
            <person name="Feng Y."/>
            <person name="Chen Y."/>
            <person name="Sun X."/>
            <person name="Zhang Y."/>
            <person name="Marsh G.A."/>
            <person name="Crameri G."/>
            <person name="Broder C.C."/>
            <person name="Frey K.G."/>
            <person name="Wang L.F."/>
            <person name="Wang J."/>
        </authorList>
    </citation>
    <scope>NUCLEOTIDE SEQUENCE [LARGE SCALE GENOMIC DNA]</scope>
</reference>
<dbReference type="Gene3D" id="2.60.40.10">
    <property type="entry name" value="Immunoglobulins"/>
    <property type="match status" value="1"/>
</dbReference>
<sequence>MEWPSGGVRVEDEKSFMRRNPGTFTVRIRARTFSPNLVGHWSAPQRFVCDPDAGALSHVWLSSSLMALATLLSVGIAVFLCKRYSVLKTLFSPIPHLKDPIGDSLHEKMFTWEAGQPTQEECPLTELQVLRET</sequence>
<keyword evidence="1" id="KW-0472">Membrane</keyword>
<feature type="transmembrane region" description="Helical" evidence="1">
    <location>
        <begin position="60"/>
        <end position="81"/>
    </location>
</feature>
<keyword evidence="1" id="KW-0812">Transmembrane</keyword>
<protein>
    <submittedName>
        <fullName evidence="2">Interleukin-3 receptor subunit alpha</fullName>
    </submittedName>
</protein>
<evidence type="ECO:0000313" key="3">
    <source>
        <dbReference type="Proteomes" id="UP000010556"/>
    </source>
</evidence>
<evidence type="ECO:0000313" key="2">
    <source>
        <dbReference type="EMBL" id="ELK37092.1"/>
    </source>
</evidence>
<organism evidence="2 3">
    <name type="scientific">Myotis davidii</name>
    <name type="common">David's myotis</name>
    <dbReference type="NCBI Taxonomy" id="225400"/>
    <lineage>
        <taxon>Eukaryota</taxon>
        <taxon>Metazoa</taxon>
        <taxon>Chordata</taxon>
        <taxon>Craniata</taxon>
        <taxon>Vertebrata</taxon>
        <taxon>Euteleostomi</taxon>
        <taxon>Mammalia</taxon>
        <taxon>Eutheria</taxon>
        <taxon>Laurasiatheria</taxon>
        <taxon>Chiroptera</taxon>
        <taxon>Yangochiroptera</taxon>
        <taxon>Vespertilionidae</taxon>
        <taxon>Myotis</taxon>
    </lineage>
</organism>
<proteinExistence type="predicted"/>
<keyword evidence="2" id="KW-0675">Receptor</keyword>
<evidence type="ECO:0000256" key="1">
    <source>
        <dbReference type="SAM" id="Phobius"/>
    </source>
</evidence>
<keyword evidence="1" id="KW-1133">Transmembrane helix</keyword>
<gene>
    <name evidence="2" type="ORF">MDA_GLEAN10001475</name>
</gene>
<dbReference type="Proteomes" id="UP000010556">
    <property type="component" value="Unassembled WGS sequence"/>
</dbReference>
<dbReference type="InterPro" id="IPR013783">
    <property type="entry name" value="Ig-like_fold"/>
</dbReference>
<dbReference type="EMBL" id="KB100893">
    <property type="protein sequence ID" value="ELK37092.1"/>
    <property type="molecule type" value="Genomic_DNA"/>
</dbReference>
<dbReference type="AlphaFoldDB" id="L5MFI0"/>
<accession>L5MFI0</accession>
<keyword evidence="3" id="KW-1185">Reference proteome</keyword>